<organism evidence="1 2">
    <name type="scientific">Bacillus thuringiensis</name>
    <dbReference type="NCBI Taxonomy" id="1428"/>
    <lineage>
        <taxon>Bacteria</taxon>
        <taxon>Bacillati</taxon>
        <taxon>Bacillota</taxon>
        <taxon>Bacilli</taxon>
        <taxon>Bacillales</taxon>
        <taxon>Bacillaceae</taxon>
        <taxon>Bacillus</taxon>
        <taxon>Bacillus cereus group</taxon>
    </lineage>
</organism>
<reference evidence="1 2" key="1">
    <citation type="submission" date="2017-09" db="EMBL/GenBank/DDBJ databases">
        <title>Large-scale bioinformatics analysis of Bacillus genomes uncovers conserved roles of natural products in bacterial physiology.</title>
        <authorList>
            <consortium name="Agbiome Team Llc"/>
            <person name="Bleich R.M."/>
            <person name="Kirk G.J."/>
            <person name="Santa Maria K.C."/>
            <person name="Allen S.E."/>
            <person name="Farag S."/>
            <person name="Shank E.A."/>
            <person name="Bowers A."/>
        </authorList>
    </citation>
    <scope>NUCLEOTIDE SEQUENCE [LARGE SCALE GENOMIC DNA]</scope>
    <source>
        <strain evidence="1 2">AFS015413</strain>
    </source>
</reference>
<accession>A0A9X6Z1F1</accession>
<feature type="non-terminal residue" evidence="1">
    <location>
        <position position="47"/>
    </location>
</feature>
<sequence length="47" mass="5570">MLTIENEESHASDMTFEDLFKQYYAYAVKQIIWIVKDQSIAEELAQE</sequence>
<dbReference type="EMBL" id="NTUS01000166">
    <property type="protein sequence ID" value="PFA88200.1"/>
    <property type="molecule type" value="Genomic_DNA"/>
</dbReference>
<protein>
    <submittedName>
        <fullName evidence="1">RNA polymerase subunit sigma</fullName>
    </submittedName>
</protein>
<dbReference type="AlphaFoldDB" id="A0A9X6Z1F1"/>
<gene>
    <name evidence="1" type="ORF">CN398_30605</name>
</gene>
<dbReference type="Proteomes" id="UP000220397">
    <property type="component" value="Unassembled WGS sequence"/>
</dbReference>
<evidence type="ECO:0000313" key="2">
    <source>
        <dbReference type="Proteomes" id="UP000220397"/>
    </source>
</evidence>
<name>A0A9X6Z1F1_BACTU</name>
<comment type="caution">
    <text evidence="1">The sequence shown here is derived from an EMBL/GenBank/DDBJ whole genome shotgun (WGS) entry which is preliminary data.</text>
</comment>
<evidence type="ECO:0000313" key="1">
    <source>
        <dbReference type="EMBL" id="PFA88200.1"/>
    </source>
</evidence>
<proteinExistence type="predicted"/>